<evidence type="ECO:0000256" key="5">
    <source>
        <dbReference type="ARBA" id="ARBA00023125"/>
    </source>
</evidence>
<dbReference type="SMART" id="SM00862">
    <property type="entry name" value="Trans_reg_C"/>
    <property type="match status" value="1"/>
</dbReference>
<evidence type="ECO:0000256" key="1">
    <source>
        <dbReference type="ARBA" id="ARBA00018672"/>
    </source>
</evidence>
<dbReference type="Gene3D" id="3.40.50.2300">
    <property type="match status" value="1"/>
</dbReference>
<dbReference type="AlphaFoldDB" id="A0A1M6NPB4"/>
<dbReference type="OrthoDB" id="9790442at2"/>
<dbReference type="PROSITE" id="PS50110">
    <property type="entry name" value="RESPONSE_REGULATORY"/>
    <property type="match status" value="1"/>
</dbReference>
<dbReference type="FunFam" id="1.10.10.10:FF:000018">
    <property type="entry name" value="DNA-binding response regulator ResD"/>
    <property type="match status" value="1"/>
</dbReference>
<dbReference type="InterPro" id="IPR011006">
    <property type="entry name" value="CheY-like_superfamily"/>
</dbReference>
<organism evidence="12 13">
    <name type="scientific">Paramaledivibacter caminithermalis (strain DSM 15212 / CIP 107654 / DViRD3)</name>
    <name type="common">Clostridium caminithermale</name>
    <dbReference type="NCBI Taxonomy" id="1121301"/>
    <lineage>
        <taxon>Bacteria</taxon>
        <taxon>Bacillati</taxon>
        <taxon>Bacillota</taxon>
        <taxon>Clostridia</taxon>
        <taxon>Peptostreptococcales</taxon>
        <taxon>Caminicellaceae</taxon>
        <taxon>Paramaledivibacter</taxon>
    </lineage>
</organism>
<dbReference type="SUPFAM" id="SSF52172">
    <property type="entry name" value="CheY-like"/>
    <property type="match status" value="1"/>
</dbReference>
<comment type="function">
    <text evidence="7">May play the central regulatory role in sporulation. It may be an element of the effector pathway responsible for the activation of sporulation genes in response to nutritional stress. Spo0A may act in concert with spo0H (a sigma factor) to control the expression of some genes that are critical to the sporulation process.</text>
</comment>
<feature type="domain" description="Response regulatory" evidence="10">
    <location>
        <begin position="5"/>
        <end position="118"/>
    </location>
</feature>
<dbReference type="GO" id="GO:0000976">
    <property type="term" value="F:transcription cis-regulatory region binding"/>
    <property type="evidence" value="ECO:0007669"/>
    <property type="project" value="TreeGrafter"/>
</dbReference>
<accession>A0A1M6NPB4</accession>
<dbReference type="InterPro" id="IPR036388">
    <property type="entry name" value="WH-like_DNA-bd_sf"/>
</dbReference>
<gene>
    <name evidence="12" type="ORF">SAMN02745912_01807</name>
</gene>
<dbReference type="InterPro" id="IPR001789">
    <property type="entry name" value="Sig_transdc_resp-reg_receiver"/>
</dbReference>
<evidence type="ECO:0000313" key="13">
    <source>
        <dbReference type="Proteomes" id="UP000184465"/>
    </source>
</evidence>
<keyword evidence="6" id="KW-0804">Transcription</keyword>
<dbReference type="EMBL" id="FRAG01000018">
    <property type="protein sequence ID" value="SHJ97577.1"/>
    <property type="molecule type" value="Genomic_DNA"/>
</dbReference>
<evidence type="ECO:0000256" key="2">
    <source>
        <dbReference type="ARBA" id="ARBA00022553"/>
    </source>
</evidence>
<dbReference type="GO" id="GO:0006355">
    <property type="term" value="P:regulation of DNA-templated transcription"/>
    <property type="evidence" value="ECO:0007669"/>
    <property type="project" value="InterPro"/>
</dbReference>
<dbReference type="CDD" id="cd00383">
    <property type="entry name" value="trans_reg_C"/>
    <property type="match status" value="1"/>
</dbReference>
<feature type="modified residue" description="4-aspartylphosphate" evidence="8">
    <location>
        <position position="54"/>
    </location>
</feature>
<evidence type="ECO:0000256" key="6">
    <source>
        <dbReference type="ARBA" id="ARBA00023163"/>
    </source>
</evidence>
<keyword evidence="4" id="KW-0805">Transcription regulation</keyword>
<evidence type="ECO:0000259" key="10">
    <source>
        <dbReference type="PROSITE" id="PS50110"/>
    </source>
</evidence>
<dbReference type="GO" id="GO:0005829">
    <property type="term" value="C:cytosol"/>
    <property type="evidence" value="ECO:0007669"/>
    <property type="project" value="TreeGrafter"/>
</dbReference>
<dbReference type="Proteomes" id="UP000184465">
    <property type="component" value="Unassembled WGS sequence"/>
</dbReference>
<name>A0A1M6NPB4_PARC5</name>
<keyword evidence="13" id="KW-1185">Reference proteome</keyword>
<dbReference type="RefSeq" id="WP_073149095.1">
    <property type="nucleotide sequence ID" value="NZ_FRAG01000018.1"/>
</dbReference>
<dbReference type="PROSITE" id="PS51755">
    <property type="entry name" value="OMPR_PHOB"/>
    <property type="match status" value="1"/>
</dbReference>
<evidence type="ECO:0000256" key="7">
    <source>
        <dbReference type="ARBA" id="ARBA00024867"/>
    </source>
</evidence>
<dbReference type="InterPro" id="IPR039420">
    <property type="entry name" value="WalR-like"/>
</dbReference>
<keyword evidence="3" id="KW-0902">Two-component regulatory system</keyword>
<dbReference type="GO" id="GO:0000156">
    <property type="term" value="F:phosphorelay response regulator activity"/>
    <property type="evidence" value="ECO:0007669"/>
    <property type="project" value="TreeGrafter"/>
</dbReference>
<evidence type="ECO:0000313" key="12">
    <source>
        <dbReference type="EMBL" id="SHJ97577.1"/>
    </source>
</evidence>
<dbReference type="CDD" id="cd17574">
    <property type="entry name" value="REC_OmpR"/>
    <property type="match status" value="1"/>
</dbReference>
<dbReference type="Pfam" id="PF00072">
    <property type="entry name" value="Response_reg"/>
    <property type="match status" value="1"/>
</dbReference>
<dbReference type="PANTHER" id="PTHR48111:SF26">
    <property type="entry name" value="STAGE 0 SPORULATION PROTEIN A HOMOLOG"/>
    <property type="match status" value="1"/>
</dbReference>
<dbReference type="SMART" id="SM00448">
    <property type="entry name" value="REC"/>
    <property type="match status" value="1"/>
</dbReference>
<reference evidence="12 13" key="1">
    <citation type="submission" date="2016-11" db="EMBL/GenBank/DDBJ databases">
        <authorList>
            <person name="Jaros S."/>
            <person name="Januszkiewicz K."/>
            <person name="Wedrychowicz H."/>
        </authorList>
    </citation>
    <scope>NUCLEOTIDE SEQUENCE [LARGE SCALE GENOMIC DNA]</scope>
    <source>
        <strain evidence="12 13">DSM 15212</strain>
    </source>
</reference>
<evidence type="ECO:0000256" key="9">
    <source>
        <dbReference type="PROSITE-ProRule" id="PRU01091"/>
    </source>
</evidence>
<dbReference type="STRING" id="1121301.SAMN02745912_01807"/>
<evidence type="ECO:0000259" key="11">
    <source>
        <dbReference type="PROSITE" id="PS51755"/>
    </source>
</evidence>
<dbReference type="PANTHER" id="PTHR48111">
    <property type="entry name" value="REGULATOR OF RPOS"/>
    <property type="match status" value="1"/>
</dbReference>
<evidence type="ECO:0000256" key="3">
    <source>
        <dbReference type="ARBA" id="ARBA00023012"/>
    </source>
</evidence>
<dbReference type="InterPro" id="IPR001867">
    <property type="entry name" value="OmpR/PhoB-type_DNA-bd"/>
</dbReference>
<dbReference type="Gene3D" id="6.10.250.690">
    <property type="match status" value="1"/>
</dbReference>
<keyword evidence="5 9" id="KW-0238">DNA-binding</keyword>
<dbReference type="Pfam" id="PF00486">
    <property type="entry name" value="Trans_reg_C"/>
    <property type="match status" value="1"/>
</dbReference>
<dbReference type="GO" id="GO:0032993">
    <property type="term" value="C:protein-DNA complex"/>
    <property type="evidence" value="ECO:0007669"/>
    <property type="project" value="TreeGrafter"/>
</dbReference>
<feature type="DNA-binding region" description="OmpR/PhoB-type" evidence="9">
    <location>
        <begin position="133"/>
        <end position="232"/>
    </location>
</feature>
<proteinExistence type="predicted"/>
<keyword evidence="2 8" id="KW-0597">Phosphoprotein</keyword>
<dbReference type="Gene3D" id="1.10.10.10">
    <property type="entry name" value="Winged helix-like DNA-binding domain superfamily/Winged helix DNA-binding domain"/>
    <property type="match status" value="1"/>
</dbReference>
<sequence>MKDIRILVVDDAEEILNLLIKYLEREGYKVDSALDGQEGLQLFRRNKYHLIILDVMMPKIDGIELCKRMRNETNAPIVMLTAKDDEIDKVLGLRIGADDYITKPFSMTEFIARINAHLRRYLVLSSGLNNQDDSTLAFGNLKIDLKSYTVYRGSKEIKLTAKEFELLRFFVNNPNQVFTKAQIFKNVWDDTYIEDDNTVMVYIRRLRKKIEQNPNKPKFIQTVWGIGYKFIGE</sequence>
<evidence type="ECO:0000256" key="4">
    <source>
        <dbReference type="ARBA" id="ARBA00023015"/>
    </source>
</evidence>
<feature type="domain" description="OmpR/PhoB-type" evidence="11">
    <location>
        <begin position="133"/>
        <end position="232"/>
    </location>
</feature>
<dbReference type="FunFam" id="3.40.50.2300:FF:000001">
    <property type="entry name" value="DNA-binding response regulator PhoB"/>
    <property type="match status" value="1"/>
</dbReference>
<protein>
    <recommendedName>
        <fullName evidence="1">Stage 0 sporulation protein A homolog</fullName>
    </recommendedName>
</protein>
<evidence type="ECO:0000256" key="8">
    <source>
        <dbReference type="PROSITE-ProRule" id="PRU00169"/>
    </source>
</evidence>